<dbReference type="AlphaFoldDB" id="A0A511B5Z7"/>
<dbReference type="EMBL" id="BJVA01000004">
    <property type="protein sequence ID" value="GEK95808.1"/>
    <property type="molecule type" value="Genomic_DNA"/>
</dbReference>
<evidence type="ECO:0000313" key="3">
    <source>
        <dbReference type="Proteomes" id="UP000321079"/>
    </source>
</evidence>
<comment type="caution">
    <text evidence="2">The sequence shown here is derived from an EMBL/GenBank/DDBJ whole genome shotgun (WGS) entry which is preliminary data.</text>
</comment>
<organism evidence="2 3">
    <name type="scientific">Gluconobacter kanchanaburiensis NBRC 103587</name>
    <dbReference type="NCBI Taxonomy" id="1307948"/>
    <lineage>
        <taxon>Bacteria</taxon>
        <taxon>Pseudomonadati</taxon>
        <taxon>Pseudomonadota</taxon>
        <taxon>Alphaproteobacteria</taxon>
        <taxon>Acetobacterales</taxon>
        <taxon>Acetobacteraceae</taxon>
        <taxon>Gluconobacter</taxon>
    </lineage>
</organism>
<protein>
    <submittedName>
        <fullName evidence="2">Uncharacterized protein</fullName>
    </submittedName>
</protein>
<dbReference type="RefSeq" id="WP_146859817.1">
    <property type="nucleotide sequence ID" value="NZ_BARK01000005.1"/>
</dbReference>
<dbReference type="Proteomes" id="UP000321079">
    <property type="component" value="Unassembled WGS sequence"/>
</dbReference>
<sequence length="169" mass="18726">MARAPDSENMDAGMAPREVKILCDILALVLDEQPGHAATALERIRQMARRDGVTGGALKNLLATGIGTTSRTDTSDRERDLRERISTLQRRLTQSETETHAARSRLSRCQMDMGLLQMEMATTRIQKPWRYIALVFATGAGLLVGIASTQLYHSLTVRSAPIDRASYLR</sequence>
<accession>A0A511B5Z7</accession>
<keyword evidence="3" id="KW-1185">Reference proteome</keyword>
<keyword evidence="1" id="KW-0472">Membrane</keyword>
<gene>
    <name evidence="2" type="ORF">GKA01_10050</name>
</gene>
<dbReference type="OrthoDB" id="7273360at2"/>
<proteinExistence type="predicted"/>
<reference evidence="2 3" key="1">
    <citation type="submission" date="2019-07" db="EMBL/GenBank/DDBJ databases">
        <title>Whole genome shotgun sequence of Gluconobacter kanchanaburiensis NBRC 103587.</title>
        <authorList>
            <person name="Hosoyama A."/>
            <person name="Uohara A."/>
            <person name="Ohji S."/>
            <person name="Ichikawa N."/>
        </authorList>
    </citation>
    <scope>NUCLEOTIDE SEQUENCE [LARGE SCALE GENOMIC DNA]</scope>
    <source>
        <strain evidence="2 3">NBRC 103587</strain>
    </source>
</reference>
<keyword evidence="1" id="KW-1133">Transmembrane helix</keyword>
<keyword evidence="1" id="KW-0812">Transmembrane</keyword>
<evidence type="ECO:0000313" key="2">
    <source>
        <dbReference type="EMBL" id="GEK95808.1"/>
    </source>
</evidence>
<feature type="transmembrane region" description="Helical" evidence="1">
    <location>
        <begin position="131"/>
        <end position="152"/>
    </location>
</feature>
<evidence type="ECO:0000256" key="1">
    <source>
        <dbReference type="SAM" id="Phobius"/>
    </source>
</evidence>
<name>A0A511B5Z7_9PROT</name>